<dbReference type="AlphaFoldDB" id="A0A7Y6Q6J0"/>
<evidence type="ECO:0000259" key="2">
    <source>
        <dbReference type="PROSITE" id="PS50914"/>
    </source>
</evidence>
<dbReference type="SMART" id="SM00749">
    <property type="entry name" value="BON"/>
    <property type="match status" value="3"/>
</dbReference>
<feature type="domain" description="BON" evidence="2">
    <location>
        <begin position="2"/>
        <end position="70"/>
    </location>
</feature>
<dbReference type="EMBL" id="JABWDU010000003">
    <property type="protein sequence ID" value="NVD39921.1"/>
    <property type="molecule type" value="Genomic_DNA"/>
</dbReference>
<dbReference type="Proteomes" id="UP000520198">
    <property type="component" value="Unassembled WGS sequence"/>
</dbReference>
<dbReference type="PANTHER" id="PTHR34606:SF4">
    <property type="entry name" value="OUTER MEMBRANE LIPOPROTEIN DOLP"/>
    <property type="match status" value="1"/>
</dbReference>
<comment type="caution">
    <text evidence="3">The sequence shown here is derived from an EMBL/GenBank/DDBJ whole genome shotgun (WGS) entry which is preliminary data.</text>
</comment>
<gene>
    <name evidence="3" type="ORF">HT585_13725</name>
</gene>
<evidence type="ECO:0000313" key="4">
    <source>
        <dbReference type="Proteomes" id="UP000520198"/>
    </source>
</evidence>
<evidence type="ECO:0000313" key="3">
    <source>
        <dbReference type="EMBL" id="NVD39921.1"/>
    </source>
</evidence>
<keyword evidence="1" id="KW-0732">Signal</keyword>
<reference evidence="3 4" key="1">
    <citation type="submission" date="2020-06" db="EMBL/GenBank/DDBJ databases">
        <authorList>
            <person name="Grouzdev D.S."/>
        </authorList>
    </citation>
    <scope>NUCLEOTIDE SEQUENCE [LARGE SCALE GENOMIC DNA]</scope>
    <source>
        <strain evidence="3 4">HO-A22</strain>
    </source>
</reference>
<dbReference type="PROSITE" id="PS50914">
    <property type="entry name" value="BON"/>
    <property type="match status" value="3"/>
</dbReference>
<dbReference type="PANTHER" id="PTHR34606">
    <property type="entry name" value="BON DOMAIN-CONTAINING PROTEIN"/>
    <property type="match status" value="1"/>
</dbReference>
<protein>
    <submittedName>
        <fullName evidence="3">BON domain-containing protein</fullName>
    </submittedName>
</protein>
<name>A0A7Y6Q6J0_9HYPH</name>
<feature type="domain" description="BON" evidence="2">
    <location>
        <begin position="77"/>
        <end position="146"/>
    </location>
</feature>
<dbReference type="InterPro" id="IPR007055">
    <property type="entry name" value="BON_dom"/>
</dbReference>
<organism evidence="3 4">
    <name type="scientific">Ensifer oleiphilus</name>
    <dbReference type="NCBI Taxonomy" id="2742698"/>
    <lineage>
        <taxon>Bacteria</taxon>
        <taxon>Pseudomonadati</taxon>
        <taxon>Pseudomonadota</taxon>
        <taxon>Alphaproteobacteria</taxon>
        <taxon>Hyphomicrobiales</taxon>
        <taxon>Rhizobiaceae</taxon>
        <taxon>Sinorhizobium/Ensifer group</taxon>
        <taxon>Ensifer</taxon>
    </lineage>
</organism>
<dbReference type="InterPro" id="IPR051686">
    <property type="entry name" value="Lipoprotein_DolP"/>
</dbReference>
<dbReference type="InterPro" id="IPR014004">
    <property type="entry name" value="Transpt-assoc_nodulatn_dom_bac"/>
</dbReference>
<sequence>MNDLILRQDILDELEYEPSVHAAGIGVAVDQGIVTLSGHVASFVEKYAVERIVRDMRGVRAIAQELEVRLPEHKKTADDEIASRVLAVLEWAAAVSRPDDIDVTVRHGFVTLEGTVDWHFQRTAAENAVRQLAGVTGISNQLEIRPNVNRFAMAREIEDALKRNTEIDAEDVHIKTSGGQVTLSGSVRTLRERALVERAAWSATGVTVVEDQLLVDDQSGDRRPL</sequence>
<dbReference type="Gene3D" id="3.30.1340.30">
    <property type="match status" value="3"/>
</dbReference>
<accession>A0A7Y6Q6J0</accession>
<dbReference type="RefSeq" id="WP_176353471.1">
    <property type="nucleotide sequence ID" value="NZ_JABWDU010000003.1"/>
</dbReference>
<proteinExistence type="predicted"/>
<feature type="domain" description="BON" evidence="2">
    <location>
        <begin position="149"/>
        <end position="217"/>
    </location>
</feature>
<keyword evidence="4" id="KW-1185">Reference proteome</keyword>
<evidence type="ECO:0000256" key="1">
    <source>
        <dbReference type="ARBA" id="ARBA00022729"/>
    </source>
</evidence>
<dbReference type="Pfam" id="PF04972">
    <property type="entry name" value="BON"/>
    <property type="match status" value="3"/>
</dbReference>